<evidence type="ECO:0000256" key="1">
    <source>
        <dbReference type="SAM" id="SignalP"/>
    </source>
</evidence>
<dbReference type="EMBL" id="WHUW01000001">
    <property type="protein sequence ID" value="KAF8452077.1"/>
    <property type="molecule type" value="Genomic_DNA"/>
</dbReference>
<reference evidence="2" key="2">
    <citation type="journal article" date="2020" name="Nat. Commun.">
        <title>Large-scale genome sequencing of mycorrhizal fungi provides insights into the early evolution of symbiotic traits.</title>
        <authorList>
            <person name="Miyauchi S."/>
            <person name="Kiss E."/>
            <person name="Kuo A."/>
            <person name="Drula E."/>
            <person name="Kohler A."/>
            <person name="Sanchez-Garcia M."/>
            <person name="Morin E."/>
            <person name="Andreopoulos B."/>
            <person name="Barry K.W."/>
            <person name="Bonito G."/>
            <person name="Buee M."/>
            <person name="Carver A."/>
            <person name="Chen C."/>
            <person name="Cichocki N."/>
            <person name="Clum A."/>
            <person name="Culley D."/>
            <person name="Crous P.W."/>
            <person name="Fauchery L."/>
            <person name="Girlanda M."/>
            <person name="Hayes R.D."/>
            <person name="Keri Z."/>
            <person name="LaButti K."/>
            <person name="Lipzen A."/>
            <person name="Lombard V."/>
            <person name="Magnuson J."/>
            <person name="Maillard F."/>
            <person name="Murat C."/>
            <person name="Nolan M."/>
            <person name="Ohm R.A."/>
            <person name="Pangilinan J."/>
            <person name="Pereira M.F."/>
            <person name="Perotto S."/>
            <person name="Peter M."/>
            <person name="Pfister S."/>
            <person name="Riley R."/>
            <person name="Sitrit Y."/>
            <person name="Stielow J.B."/>
            <person name="Szollosi G."/>
            <person name="Zifcakova L."/>
            <person name="Stursova M."/>
            <person name="Spatafora J.W."/>
            <person name="Tedersoo L."/>
            <person name="Vaario L.M."/>
            <person name="Yamada A."/>
            <person name="Yan M."/>
            <person name="Wang P."/>
            <person name="Xu J."/>
            <person name="Bruns T."/>
            <person name="Baldrian P."/>
            <person name="Vilgalys R."/>
            <person name="Dunand C."/>
            <person name="Henrissat B."/>
            <person name="Grigoriev I.V."/>
            <person name="Hibbett D."/>
            <person name="Nagy L.G."/>
            <person name="Martin F.M."/>
        </authorList>
    </citation>
    <scope>NUCLEOTIDE SEQUENCE</scope>
    <source>
        <strain evidence="2">BED1</strain>
    </source>
</reference>
<sequence length="55" mass="6266">MTAVFFLCLSPLCTSCNHPRPPLFGPVRCLCYRQSSFVLTTLSDRQRHMSSLSPY</sequence>
<feature type="non-terminal residue" evidence="2">
    <location>
        <position position="55"/>
    </location>
</feature>
<keyword evidence="3" id="KW-1185">Reference proteome</keyword>
<dbReference type="AlphaFoldDB" id="A0AAD4GLW0"/>
<keyword evidence="1" id="KW-0732">Signal</keyword>
<feature type="signal peptide" evidence="1">
    <location>
        <begin position="1"/>
        <end position="15"/>
    </location>
</feature>
<comment type="caution">
    <text evidence="2">The sequence shown here is derived from an EMBL/GenBank/DDBJ whole genome shotgun (WGS) entry which is preliminary data.</text>
</comment>
<feature type="chain" id="PRO_5041926324" evidence="1">
    <location>
        <begin position="16"/>
        <end position="55"/>
    </location>
</feature>
<name>A0AAD4GLW0_BOLED</name>
<evidence type="ECO:0000313" key="3">
    <source>
        <dbReference type="Proteomes" id="UP001194468"/>
    </source>
</evidence>
<organism evidence="2 3">
    <name type="scientific">Boletus edulis BED1</name>
    <dbReference type="NCBI Taxonomy" id="1328754"/>
    <lineage>
        <taxon>Eukaryota</taxon>
        <taxon>Fungi</taxon>
        <taxon>Dikarya</taxon>
        <taxon>Basidiomycota</taxon>
        <taxon>Agaricomycotina</taxon>
        <taxon>Agaricomycetes</taxon>
        <taxon>Agaricomycetidae</taxon>
        <taxon>Boletales</taxon>
        <taxon>Boletineae</taxon>
        <taxon>Boletaceae</taxon>
        <taxon>Boletoideae</taxon>
        <taxon>Boletus</taxon>
    </lineage>
</organism>
<accession>A0AAD4GLW0</accession>
<protein>
    <submittedName>
        <fullName evidence="2">Uncharacterized protein</fullName>
    </submittedName>
</protein>
<proteinExistence type="predicted"/>
<gene>
    <name evidence="2" type="ORF">L210DRAFT_3516717</name>
</gene>
<reference evidence="2" key="1">
    <citation type="submission" date="2019-10" db="EMBL/GenBank/DDBJ databases">
        <authorList>
            <consortium name="DOE Joint Genome Institute"/>
            <person name="Kuo A."/>
            <person name="Miyauchi S."/>
            <person name="Kiss E."/>
            <person name="Drula E."/>
            <person name="Kohler A."/>
            <person name="Sanchez-Garcia M."/>
            <person name="Andreopoulos B."/>
            <person name="Barry K.W."/>
            <person name="Bonito G."/>
            <person name="Buee M."/>
            <person name="Carver A."/>
            <person name="Chen C."/>
            <person name="Cichocki N."/>
            <person name="Clum A."/>
            <person name="Culley D."/>
            <person name="Crous P.W."/>
            <person name="Fauchery L."/>
            <person name="Girlanda M."/>
            <person name="Hayes R."/>
            <person name="Keri Z."/>
            <person name="LaButti K."/>
            <person name="Lipzen A."/>
            <person name="Lombard V."/>
            <person name="Magnuson J."/>
            <person name="Maillard F."/>
            <person name="Morin E."/>
            <person name="Murat C."/>
            <person name="Nolan M."/>
            <person name="Ohm R."/>
            <person name="Pangilinan J."/>
            <person name="Pereira M."/>
            <person name="Perotto S."/>
            <person name="Peter M."/>
            <person name="Riley R."/>
            <person name="Sitrit Y."/>
            <person name="Stielow B."/>
            <person name="Szollosi G."/>
            <person name="Zifcakova L."/>
            <person name="Stursova M."/>
            <person name="Spatafora J.W."/>
            <person name="Tedersoo L."/>
            <person name="Vaario L.-M."/>
            <person name="Yamada A."/>
            <person name="Yan M."/>
            <person name="Wang P."/>
            <person name="Xu J."/>
            <person name="Bruns T."/>
            <person name="Baldrian P."/>
            <person name="Vilgalys R."/>
            <person name="Henrissat B."/>
            <person name="Grigoriev I.V."/>
            <person name="Hibbett D."/>
            <person name="Nagy L.G."/>
            <person name="Martin F.M."/>
        </authorList>
    </citation>
    <scope>NUCLEOTIDE SEQUENCE</scope>
    <source>
        <strain evidence="2">BED1</strain>
    </source>
</reference>
<dbReference type="Proteomes" id="UP001194468">
    <property type="component" value="Unassembled WGS sequence"/>
</dbReference>
<evidence type="ECO:0000313" key="2">
    <source>
        <dbReference type="EMBL" id="KAF8452077.1"/>
    </source>
</evidence>